<keyword evidence="5" id="KW-1185">Reference proteome</keyword>
<feature type="non-terminal residue" evidence="4">
    <location>
        <position position="1"/>
    </location>
</feature>
<name>G2GIL0_9ACTN</name>
<reference evidence="4 5" key="1">
    <citation type="submission" date="2011-08" db="EMBL/GenBank/DDBJ databases">
        <authorList>
            <person name="Lin Y."/>
            <person name="Hao X."/>
            <person name="Johnstone L."/>
            <person name="Miller S.J."/>
            <person name="Wei G."/>
            <person name="Rensing C."/>
        </authorList>
    </citation>
    <scope>NUCLEOTIDE SEQUENCE [LARGE SCALE GENOMIC DNA]</scope>
    <source>
        <strain evidence="4 5">K42</strain>
    </source>
</reference>
<feature type="domain" description="PPM-type phosphatase" evidence="3">
    <location>
        <begin position="199"/>
        <end position="423"/>
    </location>
</feature>
<gene>
    <name evidence="4" type="ORF">SZN_26751</name>
</gene>
<dbReference type="AlphaFoldDB" id="G2GIL0"/>
<dbReference type="EMBL" id="AGBF01000131">
    <property type="protein sequence ID" value="EGX56645.1"/>
    <property type="molecule type" value="Genomic_DNA"/>
</dbReference>
<proteinExistence type="predicted"/>
<evidence type="ECO:0000313" key="4">
    <source>
        <dbReference type="EMBL" id="EGX56645.1"/>
    </source>
</evidence>
<dbReference type="Proteomes" id="UP000004217">
    <property type="component" value="Unassembled WGS sequence"/>
</dbReference>
<evidence type="ECO:0000259" key="3">
    <source>
        <dbReference type="SMART" id="SM00331"/>
    </source>
</evidence>
<evidence type="ECO:0000313" key="5">
    <source>
        <dbReference type="Proteomes" id="UP000004217"/>
    </source>
</evidence>
<dbReference type="RefSeq" id="WP_007500722.1">
    <property type="nucleotide sequence ID" value="NZ_AGBF01000131.1"/>
</dbReference>
<organism evidence="4 5">
    <name type="scientific">Streptomyces zinciresistens K42</name>
    <dbReference type="NCBI Taxonomy" id="700597"/>
    <lineage>
        <taxon>Bacteria</taxon>
        <taxon>Bacillati</taxon>
        <taxon>Actinomycetota</taxon>
        <taxon>Actinomycetes</taxon>
        <taxon>Kitasatosporales</taxon>
        <taxon>Streptomycetaceae</taxon>
        <taxon>Streptomyces</taxon>
    </lineage>
</organism>
<dbReference type="InterPro" id="IPR052016">
    <property type="entry name" value="Bact_Sigma-Reg"/>
</dbReference>
<dbReference type="Pfam" id="PF07228">
    <property type="entry name" value="SpoIIE"/>
    <property type="match status" value="1"/>
</dbReference>
<sequence length="436" mass="45873">DVWLRGLSAQLARIEAALAHALDGRDRPVPPARGPGRRRAARHGPPPRPRALGGAAVSGPEERPELRPPTPRGWVWWLPLVAVAADVAADAALQAREPVSFLLIAVPPLAAATRGPRGTALSAAVCLGLQMVMAARRPGHFGEADHIAVYVATVLIGVAGVALAAQRERSRRHLVRANSVAEAMQRTLLHPVPPRLGPVRAAGFYEAGEGGTLVGGDLYDVRETPFGVRAVIGDVRGKGLDAVHTVASVLGGFRVSAHEWRSLSGLAGRLELSIARNSPGGEDGDPELFVTALVLEFPPGGGEVRIVDRGHPAPLAVGPDGARRLATAPGLPLGLGALAPGGEDATVHRLARSEVLVVHTDGVSEARDANGVFYPVRERLDARFRGQEPPDPETVVAFVRADCERWSAQRTDPDDRAVLALCPDAPAPEPERPLPP</sequence>
<dbReference type="PANTHER" id="PTHR43156">
    <property type="entry name" value="STAGE II SPORULATION PROTEIN E-RELATED"/>
    <property type="match status" value="1"/>
</dbReference>
<dbReference type="PANTHER" id="PTHR43156:SF2">
    <property type="entry name" value="STAGE II SPORULATION PROTEIN E"/>
    <property type="match status" value="1"/>
</dbReference>
<keyword evidence="1" id="KW-0378">Hydrolase</keyword>
<dbReference type="InterPro" id="IPR001932">
    <property type="entry name" value="PPM-type_phosphatase-like_dom"/>
</dbReference>
<dbReference type="InterPro" id="IPR036457">
    <property type="entry name" value="PPM-type-like_dom_sf"/>
</dbReference>
<dbReference type="PATRIC" id="fig|700597.3.peg.5256"/>
<dbReference type="Gene3D" id="3.60.40.10">
    <property type="entry name" value="PPM-type phosphatase domain"/>
    <property type="match status" value="1"/>
</dbReference>
<comment type="caution">
    <text evidence="4">The sequence shown here is derived from an EMBL/GenBank/DDBJ whole genome shotgun (WGS) entry which is preliminary data.</text>
</comment>
<feature type="region of interest" description="Disordered" evidence="2">
    <location>
        <begin position="24"/>
        <end position="68"/>
    </location>
</feature>
<dbReference type="SMART" id="SM00331">
    <property type="entry name" value="PP2C_SIG"/>
    <property type="match status" value="1"/>
</dbReference>
<dbReference type="GO" id="GO:0016791">
    <property type="term" value="F:phosphatase activity"/>
    <property type="evidence" value="ECO:0007669"/>
    <property type="project" value="TreeGrafter"/>
</dbReference>
<protein>
    <submittedName>
        <fullName evidence="4">Integral membrane protein</fullName>
    </submittedName>
</protein>
<evidence type="ECO:0000256" key="2">
    <source>
        <dbReference type="SAM" id="MobiDB-lite"/>
    </source>
</evidence>
<evidence type="ECO:0000256" key="1">
    <source>
        <dbReference type="ARBA" id="ARBA00022801"/>
    </source>
</evidence>
<accession>G2GIL0</accession>